<organism evidence="1">
    <name type="scientific">Salix viminalis</name>
    <name type="common">Common osier</name>
    <name type="synonym">Basket willow</name>
    <dbReference type="NCBI Taxonomy" id="40686"/>
    <lineage>
        <taxon>Eukaryota</taxon>
        <taxon>Viridiplantae</taxon>
        <taxon>Streptophyta</taxon>
        <taxon>Embryophyta</taxon>
        <taxon>Tracheophyta</taxon>
        <taxon>Spermatophyta</taxon>
        <taxon>Magnoliopsida</taxon>
        <taxon>eudicotyledons</taxon>
        <taxon>Gunneridae</taxon>
        <taxon>Pentapetalae</taxon>
        <taxon>rosids</taxon>
        <taxon>fabids</taxon>
        <taxon>Malpighiales</taxon>
        <taxon>Salicaceae</taxon>
        <taxon>Saliceae</taxon>
        <taxon>Salix</taxon>
    </lineage>
</organism>
<reference evidence="1" key="1">
    <citation type="submission" date="2019-03" db="EMBL/GenBank/DDBJ databases">
        <authorList>
            <person name="Mank J."/>
            <person name="Almeida P."/>
        </authorList>
    </citation>
    <scope>NUCLEOTIDE SEQUENCE</scope>
    <source>
        <strain evidence="1">78183</strain>
    </source>
</reference>
<evidence type="ECO:0008006" key="2">
    <source>
        <dbReference type="Google" id="ProtNLM"/>
    </source>
</evidence>
<dbReference type="EMBL" id="CAADRP010000224">
    <property type="protein sequence ID" value="VFU25248.1"/>
    <property type="molecule type" value="Genomic_DNA"/>
</dbReference>
<dbReference type="PANTHER" id="PTHR33437">
    <property type="entry name" value="OS06G0361200 PROTEIN"/>
    <property type="match status" value="1"/>
</dbReference>
<name>A0A6N2KB02_SALVM</name>
<evidence type="ECO:0000313" key="1">
    <source>
        <dbReference type="EMBL" id="VFU25248.1"/>
    </source>
</evidence>
<gene>
    <name evidence="1" type="ORF">SVIM_LOCUS56576</name>
</gene>
<dbReference type="AlphaFoldDB" id="A0A6N2KB02"/>
<sequence>MERILKSSPSEDNVLIILIKYWLLMHSSCVSMIELTNARQWKEEPVIDYIHRWRNLSLNCRDRLTETSALDMCIQGMHWGLRTGIARENCLPAAIMDATLKVLGRMKPTSLLGNTNLHIQHERKAAK</sequence>
<accession>A0A6N2KB02</accession>
<proteinExistence type="predicted"/>
<protein>
    <recommendedName>
        <fullName evidence="2">Retrotransposon gag domain-containing protein</fullName>
    </recommendedName>
</protein>
<dbReference type="PANTHER" id="PTHR33437:SF2">
    <property type="entry name" value="OS06G0361200 PROTEIN"/>
    <property type="match status" value="1"/>
</dbReference>